<feature type="binding site" evidence="11">
    <location>
        <position position="86"/>
    </location>
    <ligand>
        <name>ATP</name>
        <dbReference type="ChEBI" id="CHEBI:30616"/>
    </ligand>
</feature>
<dbReference type="Gene3D" id="1.20.120.790">
    <property type="entry name" value="Heat shock protein 90, C-terminal domain"/>
    <property type="match status" value="1"/>
</dbReference>
<dbReference type="CDD" id="cd16927">
    <property type="entry name" value="HATPase_Hsp90-like"/>
    <property type="match status" value="1"/>
</dbReference>
<feature type="binding site" evidence="11">
    <location>
        <begin position="101"/>
        <end position="102"/>
    </location>
    <ligand>
        <name>ATP</name>
        <dbReference type="ChEBI" id="CHEBI:30616"/>
    </ligand>
</feature>
<protein>
    <recommendedName>
        <fullName evidence="9 10">Chaperone protein HtpG</fullName>
    </recommendedName>
    <alternativeName>
        <fullName evidence="10">Heat shock protein HtpG</fullName>
    </alternativeName>
    <alternativeName>
        <fullName evidence="10">High temperature protein G</fullName>
    </alternativeName>
</protein>
<evidence type="ECO:0000256" key="7">
    <source>
        <dbReference type="ARBA" id="ARBA00023186"/>
    </source>
</evidence>
<dbReference type="Pfam" id="PF13589">
    <property type="entry name" value="HATPase_c_3"/>
    <property type="match status" value="1"/>
</dbReference>
<dbReference type="SUPFAM" id="SSF55874">
    <property type="entry name" value="ATPase domain of HSP90 chaperone/DNA topoisomerase II/histidine kinase"/>
    <property type="match status" value="1"/>
</dbReference>
<dbReference type="FunFam" id="3.30.230.80:FF:000002">
    <property type="entry name" value="Molecular chaperone HtpG"/>
    <property type="match status" value="1"/>
</dbReference>
<keyword evidence="3 10" id="KW-0963">Cytoplasm</keyword>
<feature type="domain" description="Histidine kinase/HSP90-like ATPase" evidence="12">
    <location>
        <begin position="28"/>
        <end position="185"/>
    </location>
</feature>
<feature type="binding site" evidence="11">
    <location>
        <position position="339"/>
    </location>
    <ligand>
        <name>ATP</name>
        <dbReference type="ChEBI" id="CHEBI:30616"/>
    </ligand>
</feature>
<organism evidence="13">
    <name type="scientific">Pasteurella multocida</name>
    <dbReference type="NCBI Taxonomy" id="747"/>
    <lineage>
        <taxon>Bacteria</taxon>
        <taxon>Pseudomonadati</taxon>
        <taxon>Pseudomonadota</taxon>
        <taxon>Gammaproteobacteria</taxon>
        <taxon>Pasteurellales</taxon>
        <taxon>Pasteurellaceae</taxon>
        <taxon>Pasteurella</taxon>
    </lineage>
</organism>
<name>A0A140D6X5_PASMD</name>
<dbReference type="Pfam" id="PF00183">
    <property type="entry name" value="HSP90"/>
    <property type="match status" value="1"/>
</dbReference>
<dbReference type="SUPFAM" id="SSF54211">
    <property type="entry name" value="Ribosomal protein S5 domain 2-like"/>
    <property type="match status" value="1"/>
</dbReference>
<feature type="region of interest" description="A; substrate-binding" evidence="10">
    <location>
        <begin position="1"/>
        <end position="339"/>
    </location>
</feature>
<evidence type="ECO:0000256" key="5">
    <source>
        <dbReference type="ARBA" id="ARBA00022840"/>
    </source>
</evidence>
<dbReference type="InterPro" id="IPR020568">
    <property type="entry name" value="Ribosomal_Su5_D2-typ_SF"/>
</dbReference>
<feature type="binding site" evidence="11">
    <location>
        <position position="175"/>
    </location>
    <ligand>
        <name>ATP</name>
        <dbReference type="ChEBI" id="CHEBI:30616"/>
    </ligand>
</feature>
<reference evidence="14" key="2">
    <citation type="submission" date="2022-07" db="EMBL/GenBank/DDBJ databases">
        <title>Genome-based characterization of novel serogroup A variants of Pasteurella multocida.</title>
        <authorList>
            <person name="Prajapati A."/>
            <person name="Yogisharadhya R."/>
            <person name="Mohanty N."/>
            <person name="Chanda M."/>
            <person name="Mendem S.K."/>
            <person name="Siddaramappa S."/>
            <person name="Shivachandra S.B."/>
        </authorList>
    </citation>
    <scope>NUCLEOTIDE SEQUENCE</scope>
    <source>
        <strain evidence="14">NIVEDIPm19</strain>
    </source>
</reference>
<dbReference type="InterPro" id="IPR036890">
    <property type="entry name" value="HATPase_C_sf"/>
</dbReference>
<dbReference type="NCBIfam" id="NF003555">
    <property type="entry name" value="PRK05218.1"/>
    <property type="match status" value="1"/>
</dbReference>
<dbReference type="InterPro" id="IPR001404">
    <property type="entry name" value="Hsp90_fam"/>
</dbReference>
<evidence type="ECO:0000256" key="9">
    <source>
        <dbReference type="ARBA" id="ARBA00070675"/>
    </source>
</evidence>
<dbReference type="GO" id="GO:0140662">
    <property type="term" value="F:ATP-dependent protein folding chaperone"/>
    <property type="evidence" value="ECO:0007669"/>
    <property type="project" value="InterPro"/>
</dbReference>
<dbReference type="HAMAP" id="MF_00505">
    <property type="entry name" value="HSP90"/>
    <property type="match status" value="1"/>
</dbReference>
<dbReference type="PIRSF" id="PIRSF002583">
    <property type="entry name" value="Hsp90"/>
    <property type="match status" value="1"/>
</dbReference>
<feature type="binding site" evidence="11">
    <location>
        <begin position="123"/>
        <end position="128"/>
    </location>
    <ligand>
        <name>ATP</name>
        <dbReference type="ChEBI" id="CHEBI:30616"/>
    </ligand>
</feature>
<evidence type="ECO:0000256" key="8">
    <source>
        <dbReference type="ARBA" id="ARBA00058590"/>
    </source>
</evidence>
<keyword evidence="6 10" id="KW-0346">Stress response</keyword>
<dbReference type="Proteomes" id="UP001145481">
    <property type="component" value="Unassembled WGS sequence"/>
</dbReference>
<dbReference type="RefSeq" id="WP_071523152.1">
    <property type="nucleotide sequence ID" value="NZ_JACDXE010000006.1"/>
</dbReference>
<feature type="binding site" evidence="11">
    <location>
        <position position="35"/>
    </location>
    <ligand>
        <name>ATP</name>
        <dbReference type="ChEBI" id="CHEBI:30616"/>
    </ligand>
</feature>
<dbReference type="GO" id="GO:0051082">
    <property type="term" value="F:unfolded protein binding"/>
    <property type="evidence" value="ECO:0007669"/>
    <property type="project" value="UniProtKB-UniRule"/>
</dbReference>
<gene>
    <name evidence="10 13" type="primary">htpG</name>
    <name evidence="14" type="ORF">NM948_07360</name>
</gene>
<evidence type="ECO:0000256" key="4">
    <source>
        <dbReference type="ARBA" id="ARBA00022741"/>
    </source>
</evidence>
<dbReference type="EMBL" id="JANJHC010000014">
    <property type="protein sequence ID" value="MDA5623363.1"/>
    <property type="molecule type" value="Genomic_DNA"/>
</dbReference>
<evidence type="ECO:0000313" key="13">
    <source>
        <dbReference type="EMBL" id="AMK08649.1"/>
    </source>
</evidence>
<dbReference type="Gene3D" id="3.30.230.80">
    <property type="match status" value="1"/>
</dbReference>
<comment type="subcellular location">
    <subcellularLocation>
        <location evidence="1 10">Cytoplasm</location>
    </subcellularLocation>
</comment>
<dbReference type="PANTHER" id="PTHR11528">
    <property type="entry name" value="HEAT SHOCK PROTEIN 90 FAMILY MEMBER"/>
    <property type="match status" value="1"/>
</dbReference>
<keyword evidence="5 10" id="KW-0067">ATP-binding</keyword>
<evidence type="ECO:0000256" key="11">
    <source>
        <dbReference type="PIRSR" id="PIRSR002583-1"/>
    </source>
</evidence>
<dbReference type="InterPro" id="IPR003594">
    <property type="entry name" value="HATPase_dom"/>
</dbReference>
<feature type="binding site" evidence="11">
    <location>
        <position position="81"/>
    </location>
    <ligand>
        <name>ATP</name>
        <dbReference type="ChEBI" id="CHEBI:30616"/>
    </ligand>
</feature>
<dbReference type="GO" id="GO:0005524">
    <property type="term" value="F:ATP binding"/>
    <property type="evidence" value="ECO:0007669"/>
    <property type="project" value="UniProtKB-UniRule"/>
</dbReference>
<feature type="binding site" evidence="11">
    <location>
        <position position="39"/>
    </location>
    <ligand>
        <name>ATP</name>
        <dbReference type="ChEBI" id="CHEBI:30616"/>
    </ligand>
</feature>
<accession>A0A140D6X5</accession>
<dbReference type="Gene3D" id="3.40.50.11260">
    <property type="match status" value="1"/>
</dbReference>
<sequence>MSTNQETRGFQSEVKQLLQLMIHSLYSNKEIFLRELISNASDAADKLRFKALSAPELYEGDGDLKVRIRFDEEKGTLTISDNGIGMTRDEVIDHLGTIAKSGTKEFLSALGQDQAKDSQLIGQFGVGFYSAFIVADKVTVKTRAAGVSADKAVLWESAGEGEYSVADIDKKERGTEITLHLREDEKAFLNDWRLREIIGKYSDHIGLPVEILTKEYDDEGKETGIKWEKINKAQALWTRAKNEISEEEYQEFYKHLSHDFTDPLLWAHNKVEGNQEYTSLLYVPAKAPWDLFNREHKHGLKLYVQRVFIMDDAQVFMPNYLRFMRGLLDSNDLPLNVSREILQDNKITSALRKALTKRALQMLEKLAKDNAEKYQRFWQEFGLVLKEGPAEDFANKETIAKLLRFASTHNDSSQQSVSLEDYVARMKEGQKAIYYITADTYVAAKNSPHLELFNKKGIEVLLLSDRIDEWMLSYLTEFDGKPLQTISKADLDLGDLADKEEDSQKAQDEQYASFVERVKTLLGERVKEVRLTHRLTDTPAVVSTGDDQMTTQMAKLFAAAGQAMPEVKYTFELNPEHGLVQKVAEIADEQQFADWIELLLEQAMLAERGSLENPVAFIKRMNTLLGKLTSH</sequence>
<dbReference type="PROSITE" id="PS00298">
    <property type="entry name" value="HSP90"/>
    <property type="match status" value="1"/>
</dbReference>
<dbReference type="GO" id="GO:0016887">
    <property type="term" value="F:ATP hydrolysis activity"/>
    <property type="evidence" value="ECO:0007669"/>
    <property type="project" value="InterPro"/>
</dbReference>
<dbReference type="InterPro" id="IPR020575">
    <property type="entry name" value="Hsp90_N"/>
</dbReference>
<dbReference type="InterPro" id="IPR019805">
    <property type="entry name" value="Heat_shock_protein_90_CS"/>
</dbReference>
<evidence type="ECO:0000256" key="2">
    <source>
        <dbReference type="ARBA" id="ARBA00008239"/>
    </source>
</evidence>
<dbReference type="SUPFAM" id="SSF110942">
    <property type="entry name" value="HSP90 C-terminal domain"/>
    <property type="match status" value="1"/>
</dbReference>
<keyword evidence="4 10" id="KW-0547">Nucleotide-binding</keyword>
<keyword evidence="7 10" id="KW-0143">Chaperone</keyword>
<dbReference type="Gene3D" id="3.30.565.10">
    <property type="entry name" value="Histidine kinase-like ATPase, C-terminal domain"/>
    <property type="match status" value="1"/>
</dbReference>
<evidence type="ECO:0000313" key="14">
    <source>
        <dbReference type="EMBL" id="MDA5623363.1"/>
    </source>
</evidence>
<dbReference type="SMART" id="SM00387">
    <property type="entry name" value="HATPase_c"/>
    <property type="match status" value="1"/>
</dbReference>
<dbReference type="FunFam" id="3.30.565.10:FF:000009">
    <property type="entry name" value="Molecular chaperone HtpG"/>
    <property type="match status" value="1"/>
</dbReference>
<feature type="region of interest" description="B" evidence="10">
    <location>
        <begin position="340"/>
        <end position="555"/>
    </location>
</feature>
<dbReference type="AlphaFoldDB" id="A0A140D6X5"/>
<evidence type="ECO:0000259" key="12">
    <source>
        <dbReference type="SMART" id="SM00387"/>
    </source>
</evidence>
<evidence type="ECO:0000256" key="1">
    <source>
        <dbReference type="ARBA" id="ARBA00004496"/>
    </source>
</evidence>
<dbReference type="FunFam" id="1.20.120.790:FF:000002">
    <property type="entry name" value="Molecular chaperone HtpG"/>
    <property type="match status" value="1"/>
</dbReference>
<evidence type="ECO:0000256" key="6">
    <source>
        <dbReference type="ARBA" id="ARBA00023016"/>
    </source>
</evidence>
<evidence type="ECO:0000256" key="10">
    <source>
        <dbReference type="HAMAP-Rule" id="MF_00505"/>
    </source>
</evidence>
<proteinExistence type="inferred from homology"/>
<dbReference type="FunFam" id="3.40.50.11260:FF:000002">
    <property type="entry name" value="Molecular chaperone HtpG"/>
    <property type="match status" value="1"/>
</dbReference>
<comment type="similarity">
    <text evidence="2 10">Belongs to the heat shock protein 90 family.</text>
</comment>
<dbReference type="EMBL" id="KP660810">
    <property type="protein sequence ID" value="AMK08649.1"/>
    <property type="molecule type" value="Genomic_DNA"/>
</dbReference>
<comment type="subunit">
    <text evidence="10">Homodimer.</text>
</comment>
<comment type="function">
    <text evidence="8 10">Molecular chaperone. Has ATPase activity.</text>
</comment>
<dbReference type="PRINTS" id="PR00775">
    <property type="entry name" value="HEATSHOCK90"/>
</dbReference>
<evidence type="ECO:0000256" key="3">
    <source>
        <dbReference type="ARBA" id="ARBA00022490"/>
    </source>
</evidence>
<reference evidence="13" key="1">
    <citation type="submission" date="2015-01" db="EMBL/GenBank/DDBJ databases">
        <title>Draft genome sequence of Pasteurella multocida isolated from alpaca pneumonia.</title>
        <authorList>
            <person name="Maturrano L."/>
            <person name="Hurtado R."/>
            <person name="Allasi N."/>
            <person name="Juscamayta E."/>
            <person name="Fernandez D."/>
            <person name="Maximiliano J."/>
            <person name="Rimac R."/>
            <person name="Rosadio R."/>
        </authorList>
    </citation>
    <scope>NUCLEOTIDE SEQUENCE</scope>
    <source>
        <strain evidence="13">UNMSM</strain>
    </source>
</reference>
<dbReference type="InterPro" id="IPR037196">
    <property type="entry name" value="HSP90_C"/>
</dbReference>
<feature type="region of interest" description="C" evidence="10">
    <location>
        <begin position="556"/>
        <end position="631"/>
    </location>
</feature>
<feature type="binding site" evidence="11">
    <location>
        <position position="100"/>
    </location>
    <ligand>
        <name>ATP</name>
        <dbReference type="ChEBI" id="CHEBI:30616"/>
    </ligand>
</feature>
<dbReference type="GO" id="GO:0005737">
    <property type="term" value="C:cytoplasm"/>
    <property type="evidence" value="ECO:0007669"/>
    <property type="project" value="UniProtKB-SubCell"/>
</dbReference>